<gene>
    <name evidence="1" type="ORF">EHV15_01865</name>
</gene>
<evidence type="ECO:0000313" key="1">
    <source>
        <dbReference type="EMBL" id="RRJ61860.1"/>
    </source>
</evidence>
<sequence length="343" mass="39144">MRSVRVRWGVVVSLSLLVVLLSSCQAPLELVKIIRPEGTKPAASTQEEKPGTEAAARKYAGYSALDIYIHGEIADVLERYGERFGHKEKFALHKETHLEWGVNLELKETYKLAEYTELAAKQPALPDVDEAVKKLAPKLEDLVKMLGEIDTYYRFKFYVDDNFAKGKTLHEQLQVLLKEWEPLAEDFTVNLHQSLMKQRELDLADFKANDQMIRYHALESIMAAEAIEDELNRQGVASETLDGLDAASYRVLYDRLTEEVAQYIALADDPERVKQEGLDTYNSYGNMLKHKIMLVKASATDLLQRAEQSRTFDEHNKDGTPKDYKKKLQEAILEYDVFVIGPE</sequence>
<dbReference type="RefSeq" id="WP_128629782.1">
    <property type="nucleotide sequence ID" value="NZ_RRCN01000001.1"/>
</dbReference>
<dbReference type="AlphaFoldDB" id="A0A3P3TVI8"/>
<dbReference type="InterPro" id="IPR024291">
    <property type="entry name" value="DUF3829"/>
</dbReference>
<name>A0A3P3TVI8_9BACL</name>
<evidence type="ECO:0000313" key="2">
    <source>
        <dbReference type="Proteomes" id="UP000267017"/>
    </source>
</evidence>
<dbReference type="Pfam" id="PF12889">
    <property type="entry name" value="DUF3829"/>
    <property type="match status" value="1"/>
</dbReference>
<dbReference type="Proteomes" id="UP000267017">
    <property type="component" value="Unassembled WGS sequence"/>
</dbReference>
<proteinExistence type="predicted"/>
<dbReference type="EMBL" id="RRCN01000001">
    <property type="protein sequence ID" value="RRJ61860.1"/>
    <property type="molecule type" value="Genomic_DNA"/>
</dbReference>
<comment type="caution">
    <text evidence="1">The sequence shown here is derived from an EMBL/GenBank/DDBJ whole genome shotgun (WGS) entry which is preliminary data.</text>
</comment>
<dbReference type="PROSITE" id="PS51257">
    <property type="entry name" value="PROKAR_LIPOPROTEIN"/>
    <property type="match status" value="1"/>
</dbReference>
<reference evidence="1 2" key="1">
    <citation type="submission" date="2018-11" db="EMBL/GenBank/DDBJ databases">
        <title>Genome sequencing of Paenibacillus sp. KCOM 3021 (= ChDC PVNT-B20).</title>
        <authorList>
            <person name="Kook J.-K."/>
            <person name="Park S.-N."/>
            <person name="Lim Y.K."/>
        </authorList>
    </citation>
    <scope>NUCLEOTIDE SEQUENCE [LARGE SCALE GENOMIC DNA]</scope>
    <source>
        <strain evidence="1 2">KCOM 3021</strain>
    </source>
</reference>
<organism evidence="1 2">
    <name type="scientific">Paenibacillus oralis</name>
    <dbReference type="NCBI Taxonomy" id="2490856"/>
    <lineage>
        <taxon>Bacteria</taxon>
        <taxon>Bacillati</taxon>
        <taxon>Bacillota</taxon>
        <taxon>Bacilli</taxon>
        <taxon>Bacillales</taxon>
        <taxon>Paenibacillaceae</taxon>
        <taxon>Paenibacillus</taxon>
    </lineage>
</organism>
<protein>
    <submittedName>
        <fullName evidence="1">DUF3829 domain-containing protein</fullName>
    </submittedName>
</protein>
<dbReference type="OrthoDB" id="1662689at2"/>
<accession>A0A3P3TVI8</accession>
<keyword evidence="2" id="KW-1185">Reference proteome</keyword>